<reference evidence="2 3" key="1">
    <citation type="submission" date="2024-03" db="EMBL/GenBank/DDBJ databases">
        <title>Aureococcus anophagefferens CCMP1851 and Kratosvirus quantuckense: Draft genome of a second virus-susceptible host strain in the model system.</title>
        <authorList>
            <person name="Chase E."/>
            <person name="Truchon A.R."/>
            <person name="Schepens W."/>
            <person name="Wilhelm S.W."/>
        </authorList>
    </citation>
    <scope>NUCLEOTIDE SEQUENCE [LARGE SCALE GENOMIC DNA]</scope>
    <source>
        <strain evidence="2 3">CCMP1851</strain>
    </source>
</reference>
<feature type="region of interest" description="Disordered" evidence="1">
    <location>
        <begin position="160"/>
        <end position="195"/>
    </location>
</feature>
<protein>
    <recommendedName>
        <fullName evidence="4">Pectinesterase</fullName>
    </recommendedName>
</protein>
<name>A0ABR1FH21_AURAN</name>
<gene>
    <name evidence="2" type="ORF">SO694_00078023</name>
</gene>
<evidence type="ECO:0000313" key="2">
    <source>
        <dbReference type="EMBL" id="KAK7230654.1"/>
    </source>
</evidence>
<evidence type="ECO:0000313" key="3">
    <source>
        <dbReference type="Proteomes" id="UP001363151"/>
    </source>
</evidence>
<organism evidence="2 3">
    <name type="scientific">Aureococcus anophagefferens</name>
    <name type="common">Harmful bloom alga</name>
    <dbReference type="NCBI Taxonomy" id="44056"/>
    <lineage>
        <taxon>Eukaryota</taxon>
        <taxon>Sar</taxon>
        <taxon>Stramenopiles</taxon>
        <taxon>Ochrophyta</taxon>
        <taxon>Pelagophyceae</taxon>
        <taxon>Pelagomonadales</taxon>
        <taxon>Pelagomonadaceae</taxon>
        <taxon>Aureococcus</taxon>
    </lineage>
</organism>
<sequence>MRVARAVAFAAAACGAASAEVREAAATRGTEANPPLWPKSVHVFDPGEKHVAQTAARLSALGSALGRVRAAFLFKPGTYAEPVAVGPCVQVLGLGAAPEDVALAGGVAVVGGDDGAPRGAENVHVPGDLAFAGGGLRRAVVGGAVRRCAARARERARSAAARYWGRSGPGSRATSPSTPPPPSTSTVTSQPLRPYAARNATPVVAEKPYVTIRADGTYDLRVPAPRFNASGPDHSEDPAVDFGAVFVATDAVDSDVIQEKLDRGLHVVLAPGYYDLEDGLVLSFSGQVEHAGTDGIRWLGENGTALHAEAILPFDGTQGSFGNGGHSGFAVGDFVKAHDALAVAVYGNFRDEAVVVRTAVRKSASPNATFEGATAAHLGGLGTIAAVINGDGAAVGPAGNKVSRWP</sequence>
<evidence type="ECO:0000256" key="1">
    <source>
        <dbReference type="SAM" id="MobiDB-lite"/>
    </source>
</evidence>
<comment type="caution">
    <text evidence="2">The sequence shown here is derived from an EMBL/GenBank/DDBJ whole genome shotgun (WGS) entry which is preliminary data.</text>
</comment>
<proteinExistence type="predicted"/>
<dbReference type="Proteomes" id="UP001363151">
    <property type="component" value="Unassembled WGS sequence"/>
</dbReference>
<evidence type="ECO:0008006" key="4">
    <source>
        <dbReference type="Google" id="ProtNLM"/>
    </source>
</evidence>
<keyword evidence="3" id="KW-1185">Reference proteome</keyword>
<dbReference type="EMBL" id="JBBJCI010000426">
    <property type="protein sequence ID" value="KAK7230654.1"/>
    <property type="molecule type" value="Genomic_DNA"/>
</dbReference>
<accession>A0ABR1FH21</accession>